<dbReference type="GO" id="GO:0031116">
    <property type="term" value="P:positive regulation of microtubule polymerization"/>
    <property type="evidence" value="ECO:0007669"/>
    <property type="project" value="TreeGrafter"/>
</dbReference>
<evidence type="ECO:0000313" key="4">
    <source>
        <dbReference type="Proteomes" id="UP000028760"/>
    </source>
</evidence>
<evidence type="ECO:0000256" key="2">
    <source>
        <dbReference type="SAM" id="MobiDB-lite"/>
    </source>
</evidence>
<dbReference type="GO" id="GO:0060236">
    <property type="term" value="P:regulation of mitotic spindle organization"/>
    <property type="evidence" value="ECO:0007669"/>
    <property type="project" value="TreeGrafter"/>
</dbReference>
<reference evidence="3" key="2">
    <citation type="submission" date="2025-08" db="UniProtKB">
        <authorList>
            <consortium name="Ensembl"/>
        </authorList>
    </citation>
    <scope>IDENTIFICATION</scope>
</reference>
<dbReference type="Gene3D" id="1.25.40.20">
    <property type="entry name" value="Ankyrin repeat-containing domain"/>
    <property type="match status" value="1"/>
</dbReference>
<accession>A0A096MHU7</accession>
<feature type="repeat" description="ANK" evidence="1">
    <location>
        <begin position="33"/>
        <end position="69"/>
    </location>
</feature>
<organism evidence="3 4">
    <name type="scientific">Poecilia formosa</name>
    <name type="common">Amazon molly</name>
    <name type="synonym">Limia formosa</name>
    <dbReference type="NCBI Taxonomy" id="48698"/>
    <lineage>
        <taxon>Eukaryota</taxon>
        <taxon>Metazoa</taxon>
        <taxon>Chordata</taxon>
        <taxon>Craniata</taxon>
        <taxon>Vertebrata</taxon>
        <taxon>Euteleostomi</taxon>
        <taxon>Actinopterygii</taxon>
        <taxon>Neopterygii</taxon>
        <taxon>Teleostei</taxon>
        <taxon>Neoteleostei</taxon>
        <taxon>Acanthomorphata</taxon>
        <taxon>Ovalentaria</taxon>
        <taxon>Atherinomorphae</taxon>
        <taxon>Cyprinodontiformes</taxon>
        <taxon>Poeciliidae</taxon>
        <taxon>Poeciliinae</taxon>
        <taxon>Poecilia</taxon>
    </lineage>
</organism>
<dbReference type="eggNOG" id="KOG0504">
    <property type="taxonomic scope" value="Eukaryota"/>
</dbReference>
<dbReference type="OMA" id="NHRICAR"/>
<dbReference type="STRING" id="48698.ENSPFOP00000030988"/>
<feature type="region of interest" description="Disordered" evidence="2">
    <location>
        <begin position="178"/>
        <end position="226"/>
    </location>
</feature>
<dbReference type="PANTHER" id="PTHR24160:SF1">
    <property type="entry name" value="ANKYRIN REPEAT DOMAIN-CONTAINING PROTEIN 53"/>
    <property type="match status" value="1"/>
</dbReference>
<feature type="repeat" description="ANK" evidence="1">
    <location>
        <begin position="70"/>
        <end position="102"/>
    </location>
</feature>
<dbReference type="GO" id="GO:0007080">
    <property type="term" value="P:mitotic metaphase chromosome alignment"/>
    <property type="evidence" value="ECO:0007669"/>
    <property type="project" value="TreeGrafter"/>
</dbReference>
<reference evidence="3" key="3">
    <citation type="submission" date="2025-09" db="UniProtKB">
        <authorList>
            <consortium name="Ensembl"/>
        </authorList>
    </citation>
    <scope>IDENTIFICATION</scope>
</reference>
<reference evidence="4" key="1">
    <citation type="submission" date="2013-10" db="EMBL/GenBank/DDBJ databases">
        <authorList>
            <person name="Schartl M."/>
            <person name="Warren W."/>
        </authorList>
    </citation>
    <scope>NUCLEOTIDE SEQUENCE [LARGE SCALE GENOMIC DNA]</scope>
    <source>
        <strain evidence="4">female</strain>
    </source>
</reference>
<dbReference type="PROSITE" id="PS50088">
    <property type="entry name" value="ANK_REPEAT"/>
    <property type="match status" value="2"/>
</dbReference>
<dbReference type="Proteomes" id="UP000028760">
    <property type="component" value="Unassembled WGS sequence"/>
</dbReference>
<dbReference type="PROSITE" id="PS50297">
    <property type="entry name" value="ANK_REP_REGION"/>
    <property type="match status" value="1"/>
</dbReference>
<sequence>LPALHVACLYGELRTVQLIIEASPLWVNLSDSKGHRPLHAVLSSQRLSDTYTILKYLMEQGADHGSTSNSGETPLHIAATRGLLNCTEVLVKAGADILAKDKMGLTPLDMAHIWNHRKIARYPGRLTSLKPNPSPIRHSYNIFLFISVVAKYLHSTLRLFINAQAFVEEWAKKRGLSPLNTLTPRSKPSKYHRKCSLSEQSKRQPKPTKGQCKRMQGKQDDSKAQRPRLLDSPWTVFGLHSEKPSTDPDLRDDVVLLKDSITQRLHYMTKWDTVPHLAPNLPLDVIQRLLFPKAFPSRLSTSQDFESHDIENIQHKRFPRGRSTSPWTEVVMHLLEVLELGHY</sequence>
<keyword evidence="4" id="KW-1185">Reference proteome</keyword>
<name>A0A096MHU7_POEFO</name>
<dbReference type="InterPro" id="IPR036770">
    <property type="entry name" value="Ankyrin_rpt-contain_sf"/>
</dbReference>
<dbReference type="SMART" id="SM00248">
    <property type="entry name" value="ANK"/>
    <property type="match status" value="3"/>
</dbReference>
<evidence type="ECO:0000313" key="3">
    <source>
        <dbReference type="Ensembl" id="ENSPFOP00000030988.1"/>
    </source>
</evidence>
<dbReference type="GeneTree" id="ENSGT00390000005650"/>
<dbReference type="GO" id="GO:0000922">
    <property type="term" value="C:spindle pole"/>
    <property type="evidence" value="ECO:0007669"/>
    <property type="project" value="TreeGrafter"/>
</dbReference>
<dbReference type="Pfam" id="PF12796">
    <property type="entry name" value="Ank_2"/>
    <property type="match status" value="1"/>
</dbReference>
<dbReference type="SUPFAM" id="SSF48403">
    <property type="entry name" value="Ankyrin repeat"/>
    <property type="match status" value="1"/>
</dbReference>
<evidence type="ECO:0000256" key="1">
    <source>
        <dbReference type="PROSITE-ProRule" id="PRU00023"/>
    </source>
</evidence>
<dbReference type="Ensembl" id="ENSPFOT00000030633.1">
    <property type="protein sequence ID" value="ENSPFOP00000030988.1"/>
    <property type="gene ID" value="ENSPFOG00000021994.1"/>
</dbReference>
<dbReference type="PANTHER" id="PTHR24160">
    <property type="entry name" value="ANKYRIN REPEAT DOMAIN-CONTAINING PROTEIN 53"/>
    <property type="match status" value="1"/>
</dbReference>
<dbReference type="InterPro" id="IPR002110">
    <property type="entry name" value="Ankyrin_rpt"/>
</dbReference>
<dbReference type="EMBL" id="AYCK01009814">
    <property type="status" value="NOT_ANNOTATED_CDS"/>
    <property type="molecule type" value="Genomic_DNA"/>
</dbReference>
<dbReference type="AlphaFoldDB" id="A0A096MHU7"/>
<feature type="compositionally biased region" description="Basic residues" evidence="2">
    <location>
        <begin position="203"/>
        <end position="216"/>
    </location>
</feature>
<proteinExistence type="predicted"/>
<protein>
    <submittedName>
        <fullName evidence="3">Uncharacterized protein</fullName>
    </submittedName>
</protein>
<keyword evidence="1" id="KW-0040">ANK repeat</keyword>
<dbReference type="InterPro" id="IPR042335">
    <property type="entry name" value="ANKRD53"/>
</dbReference>
<dbReference type="GO" id="GO:1902412">
    <property type="term" value="P:regulation of mitotic cytokinesis"/>
    <property type="evidence" value="ECO:0007669"/>
    <property type="project" value="InterPro"/>
</dbReference>